<evidence type="ECO:0000256" key="8">
    <source>
        <dbReference type="SAM" id="Phobius"/>
    </source>
</evidence>
<feature type="transmembrane region" description="Helical" evidence="8">
    <location>
        <begin position="198"/>
        <end position="216"/>
    </location>
</feature>
<evidence type="ECO:0000313" key="10">
    <source>
        <dbReference type="EMBL" id="KAF3759931.1"/>
    </source>
</evidence>
<dbReference type="InterPro" id="IPR003663">
    <property type="entry name" value="Sugar/inositol_transpt"/>
</dbReference>
<keyword evidence="5 8" id="KW-1133">Transmembrane helix</keyword>
<feature type="domain" description="Major facilitator superfamily (MFS) profile" evidence="9">
    <location>
        <begin position="28"/>
        <end position="486"/>
    </location>
</feature>
<feature type="transmembrane region" description="Helical" evidence="8">
    <location>
        <begin position="396"/>
        <end position="420"/>
    </location>
</feature>
<dbReference type="InterPro" id="IPR036259">
    <property type="entry name" value="MFS_trans_sf"/>
</dbReference>
<dbReference type="GO" id="GO:0016020">
    <property type="term" value="C:membrane"/>
    <property type="evidence" value="ECO:0007669"/>
    <property type="project" value="UniProtKB-SubCell"/>
</dbReference>
<dbReference type="FunFam" id="1.20.1250.20:FF:000134">
    <property type="entry name" value="MFS sugar transporter protein"/>
    <property type="match status" value="1"/>
</dbReference>
<feature type="transmembrane region" description="Helical" evidence="8">
    <location>
        <begin position="160"/>
        <end position="178"/>
    </location>
</feature>
<evidence type="ECO:0000313" key="11">
    <source>
        <dbReference type="Proteomes" id="UP000803844"/>
    </source>
</evidence>
<feature type="transmembrane region" description="Helical" evidence="8">
    <location>
        <begin position="104"/>
        <end position="121"/>
    </location>
</feature>
<evidence type="ECO:0000256" key="2">
    <source>
        <dbReference type="ARBA" id="ARBA00010992"/>
    </source>
</evidence>
<comment type="subcellular location">
    <subcellularLocation>
        <location evidence="1">Membrane</location>
        <topology evidence="1">Multi-pass membrane protein</topology>
    </subcellularLocation>
</comment>
<dbReference type="Gene3D" id="1.20.1250.20">
    <property type="entry name" value="MFS general substrate transporter like domains"/>
    <property type="match status" value="1"/>
</dbReference>
<evidence type="ECO:0000256" key="6">
    <source>
        <dbReference type="ARBA" id="ARBA00023002"/>
    </source>
</evidence>
<dbReference type="InterPro" id="IPR005829">
    <property type="entry name" value="Sugar_transporter_CS"/>
</dbReference>
<dbReference type="PROSITE" id="PS50850">
    <property type="entry name" value="MFS"/>
    <property type="match status" value="1"/>
</dbReference>
<gene>
    <name evidence="10" type="ORF">M406DRAFT_343572</name>
</gene>
<dbReference type="InterPro" id="IPR018170">
    <property type="entry name" value="Aldo/ket_reductase_CS"/>
</dbReference>
<evidence type="ECO:0000256" key="4">
    <source>
        <dbReference type="ARBA" id="ARBA00022692"/>
    </source>
</evidence>
<sequence length="824" mass="91387">MAGGTSLWFSQDAKNDPREIFNFRLFYLLVTVAWAGCFYGFDSGNIGGILTLPSFEHAFGLADLDGAELDRRKGIIAAMLAAGASAGALLAWPTSDIFGRKWSVFFWGIIFVIGAAMQMVANYQVLLAGRFIGGLGVGASSMLSPQFLAENSPKSVRGSFVAMYNLMIVTALMLAFFINYGVSLWNTSATNDGQWRSAMGIQIIPGVLMCIMIPFVPETPRYLINHGRSEEGLKNLTKLRKLPAEHIYVQTEYQEIEAQVRSEQEARQGHSIWAIVQDILLVTSNRRRFFLAVMLFLFHKFTGTDSLNYYAPSIFQLIGVKGNSNTLLTTGIYGVVKVVTTIFYVGFLVDRIGRRRPLLVGALIQATAMLYLALYIRFSGGNSSTDSVGGTPAGGIVGIIFIYLYAFGWSFGHSVACYVVAAEIFPTRIRSVCMSFCFFVNWIVDYGITQATPLMLSEMGWGTFLLYAMLTYVGFVFVYFCLPEMKGRSIESMDDLFQRPLWTMWRHAYPTEEEKGENQKPPSFFTLNTGAKIPAVGFGTWKAAPGDAARAVEVAFAAGYRHFDCAPLYGNEAEIGCVFKKPPVARSDFFVTTKLWSSDHRRAGSALDKSLQDLGLDYVDLWLMHWPVTLPSPDQTGAEYGKEDRKTHDPEWNFCDTWREMEKILQDGTGRVRAIGVANFSTVNLAKLLASATVVPAVNQTEIQPLLPQNKLHEFCAAKGIHQTAFGPLGGSGSTLHEEPVITEIASKRGVATGNVMLSWGIAKGWSVIPKSTTPSRIQANLRDNFVLDEDEMRRIDELAKTKGRRFNRPDWGTTIFHDDDDQS</sequence>
<feature type="transmembrane region" description="Helical" evidence="8">
    <location>
        <begin position="74"/>
        <end position="92"/>
    </location>
</feature>
<dbReference type="AlphaFoldDB" id="A0A9P4XRZ4"/>
<dbReference type="RefSeq" id="XP_040770910.1">
    <property type="nucleotide sequence ID" value="XM_040921888.1"/>
</dbReference>
<keyword evidence="11" id="KW-1185">Reference proteome</keyword>
<feature type="transmembrane region" description="Helical" evidence="8">
    <location>
        <begin position="358"/>
        <end position="376"/>
    </location>
</feature>
<feature type="transmembrane region" description="Helical" evidence="8">
    <location>
        <begin position="127"/>
        <end position="148"/>
    </location>
</feature>
<feature type="transmembrane region" description="Helical" evidence="8">
    <location>
        <begin position="331"/>
        <end position="349"/>
    </location>
</feature>
<dbReference type="Gene3D" id="3.20.20.100">
    <property type="entry name" value="NADP-dependent oxidoreductase domain"/>
    <property type="match status" value="1"/>
</dbReference>
<keyword evidence="7 8" id="KW-0472">Membrane</keyword>
<name>A0A9P4XRZ4_CRYP1</name>
<dbReference type="EMBL" id="MU032354">
    <property type="protein sequence ID" value="KAF3759931.1"/>
    <property type="molecule type" value="Genomic_DNA"/>
</dbReference>
<organism evidence="10 11">
    <name type="scientific">Cryphonectria parasitica (strain ATCC 38755 / EP155)</name>
    <dbReference type="NCBI Taxonomy" id="660469"/>
    <lineage>
        <taxon>Eukaryota</taxon>
        <taxon>Fungi</taxon>
        <taxon>Dikarya</taxon>
        <taxon>Ascomycota</taxon>
        <taxon>Pezizomycotina</taxon>
        <taxon>Sordariomycetes</taxon>
        <taxon>Sordariomycetidae</taxon>
        <taxon>Diaporthales</taxon>
        <taxon>Cryphonectriaceae</taxon>
        <taxon>Cryphonectria-Endothia species complex</taxon>
        <taxon>Cryphonectria</taxon>
    </lineage>
</organism>
<feature type="transmembrane region" description="Helical" evidence="8">
    <location>
        <begin position="289"/>
        <end position="311"/>
    </location>
</feature>
<proteinExistence type="inferred from homology"/>
<dbReference type="InterPro" id="IPR005828">
    <property type="entry name" value="MFS_sugar_transport-like"/>
</dbReference>
<dbReference type="PROSITE" id="PS00216">
    <property type="entry name" value="SUGAR_TRANSPORT_1"/>
    <property type="match status" value="1"/>
</dbReference>
<dbReference type="SUPFAM" id="SSF51430">
    <property type="entry name" value="NAD(P)-linked oxidoreductase"/>
    <property type="match status" value="1"/>
</dbReference>
<protein>
    <recommendedName>
        <fullName evidence="9">Major facilitator superfamily (MFS) profile domain-containing protein</fullName>
    </recommendedName>
</protein>
<accession>A0A9P4XRZ4</accession>
<dbReference type="GeneID" id="63839017"/>
<dbReference type="OrthoDB" id="5296287at2759"/>
<evidence type="ECO:0000256" key="5">
    <source>
        <dbReference type="ARBA" id="ARBA00022989"/>
    </source>
</evidence>
<dbReference type="GO" id="GO:0016616">
    <property type="term" value="F:oxidoreductase activity, acting on the CH-OH group of donors, NAD or NADP as acceptor"/>
    <property type="evidence" value="ECO:0007669"/>
    <property type="project" value="UniProtKB-ARBA"/>
</dbReference>
<keyword evidence="4 8" id="KW-0812">Transmembrane</keyword>
<feature type="transmembrane region" description="Helical" evidence="8">
    <location>
        <begin position="21"/>
        <end position="41"/>
    </location>
</feature>
<dbReference type="NCBIfam" id="TIGR00879">
    <property type="entry name" value="SP"/>
    <property type="match status" value="1"/>
</dbReference>
<evidence type="ECO:0000256" key="3">
    <source>
        <dbReference type="ARBA" id="ARBA00022448"/>
    </source>
</evidence>
<dbReference type="InterPro" id="IPR050360">
    <property type="entry name" value="MFS_Sugar_Transporters"/>
</dbReference>
<dbReference type="SUPFAM" id="SSF103473">
    <property type="entry name" value="MFS general substrate transporter"/>
    <property type="match status" value="1"/>
</dbReference>
<dbReference type="PANTHER" id="PTHR48022">
    <property type="entry name" value="PLASTIDIC GLUCOSE TRANSPORTER 4"/>
    <property type="match status" value="1"/>
</dbReference>
<dbReference type="InterPro" id="IPR036812">
    <property type="entry name" value="NAD(P)_OxRdtase_dom_sf"/>
</dbReference>
<reference evidence="10" key="1">
    <citation type="journal article" date="2020" name="Phytopathology">
        <title>Genome sequence of the chestnut blight fungus Cryphonectria parasitica EP155: A fundamental resource for an archetypical invasive plant pathogen.</title>
        <authorList>
            <person name="Crouch J.A."/>
            <person name="Dawe A."/>
            <person name="Aerts A."/>
            <person name="Barry K."/>
            <person name="Churchill A.C.L."/>
            <person name="Grimwood J."/>
            <person name="Hillman B."/>
            <person name="Milgroom M.G."/>
            <person name="Pangilinan J."/>
            <person name="Smith M."/>
            <person name="Salamov A."/>
            <person name="Schmutz J."/>
            <person name="Yadav J."/>
            <person name="Grigoriev I.V."/>
            <person name="Nuss D."/>
        </authorList>
    </citation>
    <scope>NUCLEOTIDE SEQUENCE</scope>
    <source>
        <strain evidence="10">EP155</strain>
    </source>
</reference>
<comment type="caution">
    <text evidence="10">The sequence shown here is derived from an EMBL/GenBank/DDBJ whole genome shotgun (WGS) entry which is preliminary data.</text>
</comment>
<feature type="transmembrane region" description="Helical" evidence="8">
    <location>
        <begin position="461"/>
        <end position="482"/>
    </location>
</feature>
<comment type="similarity">
    <text evidence="2">Belongs to the major facilitator superfamily. Sugar transporter (TC 2.A.1.1) family.</text>
</comment>
<dbReference type="InterPro" id="IPR023210">
    <property type="entry name" value="NADP_OxRdtase_dom"/>
</dbReference>
<dbReference type="GO" id="GO:0005351">
    <property type="term" value="F:carbohydrate:proton symporter activity"/>
    <property type="evidence" value="ECO:0007669"/>
    <property type="project" value="TreeGrafter"/>
</dbReference>
<dbReference type="PANTHER" id="PTHR48022:SF8">
    <property type="entry name" value="MAJOR FACILITATOR SUPERFAMILY (MFS) PROFILE DOMAIN-CONTAINING PROTEIN-RELATED"/>
    <property type="match status" value="1"/>
</dbReference>
<feature type="transmembrane region" description="Helical" evidence="8">
    <location>
        <begin position="432"/>
        <end position="449"/>
    </location>
</feature>
<dbReference type="PRINTS" id="PR00069">
    <property type="entry name" value="ALDKETRDTASE"/>
</dbReference>
<dbReference type="Proteomes" id="UP000803844">
    <property type="component" value="Unassembled WGS sequence"/>
</dbReference>
<dbReference type="PROSITE" id="PS00798">
    <property type="entry name" value="ALDOKETO_REDUCTASE_1"/>
    <property type="match status" value="1"/>
</dbReference>
<dbReference type="Pfam" id="PF00083">
    <property type="entry name" value="Sugar_tr"/>
    <property type="match status" value="1"/>
</dbReference>
<dbReference type="FunFam" id="3.20.20.100:FF:000002">
    <property type="entry name" value="2,5-diketo-D-gluconic acid reductase A"/>
    <property type="match status" value="1"/>
</dbReference>
<dbReference type="PROSITE" id="PS00217">
    <property type="entry name" value="SUGAR_TRANSPORT_2"/>
    <property type="match status" value="1"/>
</dbReference>
<evidence type="ECO:0000256" key="1">
    <source>
        <dbReference type="ARBA" id="ARBA00004141"/>
    </source>
</evidence>
<evidence type="ECO:0000256" key="7">
    <source>
        <dbReference type="ARBA" id="ARBA00023136"/>
    </source>
</evidence>
<keyword evidence="3" id="KW-0813">Transport</keyword>
<dbReference type="InterPro" id="IPR020846">
    <property type="entry name" value="MFS_dom"/>
</dbReference>
<dbReference type="Pfam" id="PF00248">
    <property type="entry name" value="Aldo_ket_red"/>
    <property type="match status" value="1"/>
</dbReference>
<keyword evidence="6" id="KW-0560">Oxidoreductase</keyword>
<evidence type="ECO:0000259" key="9">
    <source>
        <dbReference type="PROSITE" id="PS50850"/>
    </source>
</evidence>
<dbReference type="InterPro" id="IPR020471">
    <property type="entry name" value="AKR"/>
</dbReference>